<evidence type="ECO:0000313" key="4">
    <source>
        <dbReference type="Proteomes" id="UP000321058"/>
    </source>
</evidence>
<dbReference type="OrthoDB" id="273564at2"/>
<gene>
    <name evidence="3" type="primary">fha1</name>
    <name evidence="3" type="ORF">RSO01_33540</name>
</gene>
<feature type="domain" description="FHA" evidence="2">
    <location>
        <begin position="26"/>
        <end position="72"/>
    </location>
</feature>
<dbReference type="InterPro" id="IPR000253">
    <property type="entry name" value="FHA_dom"/>
</dbReference>
<evidence type="ECO:0000256" key="1">
    <source>
        <dbReference type="SAM" id="MobiDB-lite"/>
    </source>
</evidence>
<sequence length="435" mass="47062">MTLKLVMIRCPDNVAPERREVRGGEFSIGRGKENQWVVPDPERHLSKKHCQFVYGVGEWEVHDFSTNGTFLNQAGDPIGKGASQKLRNGDRVKFGLYEIEVIIDEEEAARAHDDFLPSRSDVRPYQDARLPSSSSMLDAPNSPILPADFDPLAPNPEPFSGPTDSDHVPALQSAFRPPGPVAIIPDDWDVDLSAANPRPQPAHPPQAEQPAPAPAVATPVKTERRAPTPAAAPSAVAASDAAVVEAFLRGVAMNDAALPDPEKTLERIGAALRASVNGLRQTLMARSSIKDEFRIEQTMIRPTGNNPLKFSLDDDDALATLLGIGRRGGMPVDEAIAEAFDDLRMHELATISAMQAAVRVLLAQFDPEIIEQKAGGGGLQIHPAQKKAKAWEAFGQLHKSVTQALSDDFDSVFGKAFARAYEQAIEKLTSDRASS</sequence>
<comment type="caution">
    <text evidence="3">The sequence shown here is derived from an EMBL/GenBank/DDBJ whole genome shotgun (WGS) entry which is preliminary data.</text>
</comment>
<feature type="compositionally biased region" description="Basic and acidic residues" evidence="1">
    <location>
        <begin position="115"/>
        <end position="126"/>
    </location>
</feature>
<accession>A0A512NB64</accession>
<dbReference type="Pfam" id="PF20232">
    <property type="entry name" value="T6SS_FHA_C"/>
    <property type="match status" value="1"/>
</dbReference>
<organism evidence="3 4">
    <name type="scientific">Reyranella soli</name>
    <dbReference type="NCBI Taxonomy" id="1230389"/>
    <lineage>
        <taxon>Bacteria</taxon>
        <taxon>Pseudomonadati</taxon>
        <taxon>Pseudomonadota</taxon>
        <taxon>Alphaproteobacteria</taxon>
        <taxon>Hyphomicrobiales</taxon>
        <taxon>Reyranellaceae</taxon>
        <taxon>Reyranella</taxon>
    </lineage>
</organism>
<dbReference type="CDD" id="cd00060">
    <property type="entry name" value="FHA"/>
    <property type="match status" value="1"/>
</dbReference>
<evidence type="ECO:0000313" key="3">
    <source>
        <dbReference type="EMBL" id="GEP56188.1"/>
    </source>
</evidence>
<protein>
    <submittedName>
        <fullName evidence="3">Phosphopeptide-binding protein</fullName>
    </submittedName>
</protein>
<dbReference type="EMBL" id="BKAJ01000057">
    <property type="protein sequence ID" value="GEP56188.1"/>
    <property type="molecule type" value="Genomic_DNA"/>
</dbReference>
<dbReference type="RefSeq" id="WP_147150258.1">
    <property type="nucleotide sequence ID" value="NZ_BKAJ01000057.1"/>
</dbReference>
<dbReference type="InterPro" id="IPR008984">
    <property type="entry name" value="SMAD_FHA_dom_sf"/>
</dbReference>
<reference evidence="3 4" key="1">
    <citation type="submission" date="2019-07" db="EMBL/GenBank/DDBJ databases">
        <title>Whole genome shotgun sequence of Reyranella soli NBRC 108950.</title>
        <authorList>
            <person name="Hosoyama A."/>
            <person name="Uohara A."/>
            <person name="Ohji S."/>
            <person name="Ichikawa N."/>
        </authorList>
    </citation>
    <scope>NUCLEOTIDE SEQUENCE [LARGE SCALE GENOMIC DNA]</scope>
    <source>
        <strain evidence="3 4">NBRC 108950</strain>
    </source>
</reference>
<feature type="region of interest" description="Disordered" evidence="1">
    <location>
        <begin position="115"/>
        <end position="172"/>
    </location>
</feature>
<dbReference type="SMART" id="SM00240">
    <property type="entry name" value="FHA"/>
    <property type="match status" value="1"/>
</dbReference>
<dbReference type="Gene3D" id="2.60.200.20">
    <property type="match status" value="1"/>
</dbReference>
<feature type="compositionally biased region" description="Low complexity" evidence="1">
    <location>
        <begin position="205"/>
        <end position="219"/>
    </location>
</feature>
<dbReference type="Pfam" id="PF00498">
    <property type="entry name" value="FHA"/>
    <property type="match status" value="1"/>
</dbReference>
<name>A0A512NB64_9HYPH</name>
<dbReference type="Proteomes" id="UP000321058">
    <property type="component" value="Unassembled WGS sequence"/>
</dbReference>
<evidence type="ECO:0000259" key="2">
    <source>
        <dbReference type="PROSITE" id="PS50006"/>
    </source>
</evidence>
<dbReference type="InterPro" id="IPR046883">
    <property type="entry name" value="T6SS_FHA_C"/>
</dbReference>
<dbReference type="SUPFAM" id="SSF49879">
    <property type="entry name" value="SMAD/FHA domain"/>
    <property type="match status" value="1"/>
</dbReference>
<dbReference type="AlphaFoldDB" id="A0A512NB64"/>
<dbReference type="NCBIfam" id="TIGR03354">
    <property type="entry name" value="VI_FHA"/>
    <property type="match status" value="1"/>
</dbReference>
<feature type="region of interest" description="Disordered" evidence="1">
    <location>
        <begin position="191"/>
        <end position="219"/>
    </location>
</feature>
<dbReference type="PROSITE" id="PS50006">
    <property type="entry name" value="FHA_DOMAIN"/>
    <property type="match status" value="1"/>
</dbReference>
<keyword evidence="4" id="KW-1185">Reference proteome</keyword>
<proteinExistence type="predicted"/>
<dbReference type="InterPro" id="IPR017735">
    <property type="entry name" value="T6SS_FHA"/>
</dbReference>